<reference evidence="1 2" key="1">
    <citation type="submission" date="2020-07" db="EMBL/GenBank/DDBJ databases">
        <authorList>
            <person name="Feng X."/>
        </authorList>
    </citation>
    <scope>NUCLEOTIDE SEQUENCE [LARGE SCALE GENOMIC DNA]</scope>
    <source>
        <strain evidence="1 2">JCM23202</strain>
    </source>
</reference>
<comment type="caution">
    <text evidence="1">The sequence shown here is derived from an EMBL/GenBank/DDBJ whole genome shotgun (WGS) entry which is preliminary data.</text>
</comment>
<dbReference type="RefSeq" id="WP_185659461.1">
    <property type="nucleotide sequence ID" value="NZ_CAWPOO010000006.1"/>
</dbReference>
<gene>
    <name evidence="1" type="ORF">H5P27_05990</name>
</gene>
<dbReference type="AlphaFoldDB" id="A0A7X1B4R2"/>
<keyword evidence="2" id="KW-1185">Reference proteome</keyword>
<organism evidence="1 2">
    <name type="scientific">Pelagicoccus albus</name>
    <dbReference type="NCBI Taxonomy" id="415222"/>
    <lineage>
        <taxon>Bacteria</taxon>
        <taxon>Pseudomonadati</taxon>
        <taxon>Verrucomicrobiota</taxon>
        <taxon>Opitutia</taxon>
        <taxon>Puniceicoccales</taxon>
        <taxon>Pelagicoccaceae</taxon>
        <taxon>Pelagicoccus</taxon>
    </lineage>
</organism>
<evidence type="ECO:0000313" key="2">
    <source>
        <dbReference type="Proteomes" id="UP000526501"/>
    </source>
</evidence>
<evidence type="ECO:0000313" key="1">
    <source>
        <dbReference type="EMBL" id="MBC2605590.1"/>
    </source>
</evidence>
<name>A0A7X1B4R2_9BACT</name>
<dbReference type="Proteomes" id="UP000526501">
    <property type="component" value="Unassembled WGS sequence"/>
</dbReference>
<accession>A0A7X1B4R2</accession>
<sequence length="195" mass="22254">MNMKIREKRCWILLTICIIISNTLWSQSSVYCMQNGSWLPVYEVRNNAPYCFTGDSLVKADSQSLTMLASESFGHGFVEVEILENKRSGVIQNDQGLRFVTDKGRFDFVARVKATTDVEDLYCVMRFNKYGDAKFVCHRIGSLKRGGSSLITFSLQLKYEMPEQIHFYSGTEEIRSNLVPASYAYQFGDFLLASN</sequence>
<dbReference type="EMBL" id="JACHVC010000006">
    <property type="protein sequence ID" value="MBC2605590.1"/>
    <property type="molecule type" value="Genomic_DNA"/>
</dbReference>
<protein>
    <submittedName>
        <fullName evidence="1">Uncharacterized protein</fullName>
    </submittedName>
</protein>
<proteinExistence type="predicted"/>